<gene>
    <name evidence="1" type="ORF">SAMN04488117_11166</name>
</gene>
<dbReference type="InterPro" id="IPR029069">
    <property type="entry name" value="HotDog_dom_sf"/>
</dbReference>
<dbReference type="EMBL" id="FNBL01000011">
    <property type="protein sequence ID" value="SDG06866.1"/>
    <property type="molecule type" value="Genomic_DNA"/>
</dbReference>
<evidence type="ECO:0000313" key="2">
    <source>
        <dbReference type="Proteomes" id="UP000182284"/>
    </source>
</evidence>
<organism evidence="1 2">
    <name type="scientific">Celeribacter baekdonensis</name>
    <dbReference type="NCBI Taxonomy" id="875171"/>
    <lineage>
        <taxon>Bacteria</taxon>
        <taxon>Pseudomonadati</taxon>
        <taxon>Pseudomonadota</taxon>
        <taxon>Alphaproteobacteria</taxon>
        <taxon>Rhodobacterales</taxon>
        <taxon>Roseobacteraceae</taxon>
        <taxon>Celeribacter</taxon>
    </lineage>
</organism>
<name>A0A1G7R7U2_9RHOB</name>
<protein>
    <submittedName>
        <fullName evidence="1">4-hydroxybenzoyl-CoA thioesterase</fullName>
    </submittedName>
</protein>
<evidence type="ECO:0000313" key="1">
    <source>
        <dbReference type="EMBL" id="SDG06866.1"/>
    </source>
</evidence>
<dbReference type="Gene3D" id="3.10.129.10">
    <property type="entry name" value="Hotdog Thioesterase"/>
    <property type="match status" value="1"/>
</dbReference>
<accession>A0A1G7R7U2</accession>
<reference evidence="1 2" key="1">
    <citation type="submission" date="2016-10" db="EMBL/GenBank/DDBJ databases">
        <authorList>
            <person name="de Groot N.N."/>
        </authorList>
    </citation>
    <scope>NUCLEOTIDE SEQUENCE [LARGE SCALE GENOMIC DNA]</scope>
    <source>
        <strain evidence="1 2">DSM 27375</strain>
    </source>
</reference>
<dbReference type="CDD" id="cd00586">
    <property type="entry name" value="4HBT"/>
    <property type="match status" value="1"/>
</dbReference>
<dbReference type="AlphaFoldDB" id="A0A1G7R7U2"/>
<dbReference type="SUPFAM" id="SSF54637">
    <property type="entry name" value="Thioesterase/thiol ester dehydrase-isomerase"/>
    <property type="match status" value="1"/>
</dbReference>
<dbReference type="OrthoDB" id="7204167at2"/>
<proteinExistence type="predicted"/>
<dbReference type="Pfam" id="PF13279">
    <property type="entry name" value="4HBT_2"/>
    <property type="match status" value="1"/>
</dbReference>
<sequence length="146" mass="16553">MTETFSIRRQVEFNHCDAAGIVFYPRYFEMISSLTERFFSDALDFSWASIGLPEGYGTPMGNIEVRFHAPSLLEDWLELSLQVERIGRSSATFRITCACEGARRFTCKATVVYANIKTGGSEPWPETPRAAMSRYLTASSQNERQD</sequence>
<dbReference type="Proteomes" id="UP000182284">
    <property type="component" value="Unassembled WGS sequence"/>
</dbReference>
<dbReference type="RefSeq" id="WP_074646351.1">
    <property type="nucleotide sequence ID" value="NZ_FNBL01000011.1"/>
</dbReference>